<dbReference type="EMBL" id="JAMDLY010000024">
    <property type="protein sequence ID" value="MCY9532931.1"/>
    <property type="molecule type" value="Genomic_DNA"/>
</dbReference>
<evidence type="ECO:0000313" key="1">
    <source>
        <dbReference type="EMBL" id="MCY9532931.1"/>
    </source>
</evidence>
<dbReference type="RefSeq" id="WP_268633009.1">
    <property type="nucleotide sequence ID" value="NZ_JAMDLY010000024.1"/>
</dbReference>
<keyword evidence="2" id="KW-1185">Reference proteome</keyword>
<organism evidence="1 2">
    <name type="scientific">Paenibacillus alvei</name>
    <name type="common">Bacillus alvei</name>
    <dbReference type="NCBI Taxonomy" id="44250"/>
    <lineage>
        <taxon>Bacteria</taxon>
        <taxon>Bacillati</taxon>
        <taxon>Bacillota</taxon>
        <taxon>Bacilli</taxon>
        <taxon>Bacillales</taxon>
        <taxon>Paenibacillaceae</taxon>
        <taxon>Paenibacillus</taxon>
    </lineage>
</organism>
<accession>A0ABT4EGP8</accession>
<sequence length="46" mass="4700">MYRLLEIISVLALAATGGYLVEHGGIGAALIAFGAALSSPSRCYTT</sequence>
<reference evidence="1 2" key="1">
    <citation type="submission" date="2022-05" db="EMBL/GenBank/DDBJ databases">
        <title>Genome Sequencing of Bee-Associated Microbes.</title>
        <authorList>
            <person name="Dunlap C."/>
        </authorList>
    </citation>
    <scope>NUCLEOTIDE SEQUENCE [LARGE SCALE GENOMIC DNA]</scope>
    <source>
        <strain evidence="1 2">NRRL NRS-750</strain>
    </source>
</reference>
<protein>
    <submittedName>
        <fullName evidence="1">Uncharacterized protein</fullName>
    </submittedName>
</protein>
<dbReference type="Proteomes" id="UP001527090">
    <property type="component" value="Unassembled WGS sequence"/>
</dbReference>
<gene>
    <name evidence="1" type="ORF">M5X04_26845</name>
</gene>
<comment type="caution">
    <text evidence="1">The sequence shown here is derived from an EMBL/GenBank/DDBJ whole genome shotgun (WGS) entry which is preliminary data.</text>
</comment>
<proteinExistence type="predicted"/>
<name>A0ABT4EGP8_PAEAL</name>
<evidence type="ECO:0000313" key="2">
    <source>
        <dbReference type="Proteomes" id="UP001527090"/>
    </source>
</evidence>